<keyword evidence="5 7" id="KW-1133">Transmembrane helix</keyword>
<dbReference type="PANTHER" id="PTHR11058">
    <property type="entry name" value="NADH-UBIQUINONE OXIDOREDUCTASE CHAIN 3"/>
    <property type="match status" value="1"/>
</dbReference>
<dbReference type="Gene3D" id="1.20.58.1610">
    <property type="entry name" value="NADH:ubiquinone/plastoquinone oxidoreductase, chain 3"/>
    <property type="match status" value="1"/>
</dbReference>
<keyword evidence="7" id="KW-1278">Translocase</keyword>
<feature type="transmembrane region" description="Helical" evidence="7">
    <location>
        <begin position="94"/>
        <end position="116"/>
    </location>
</feature>
<dbReference type="GO" id="GO:0050136">
    <property type="term" value="F:NADH dehydrogenase (quinone) (non-electrogenic) activity"/>
    <property type="evidence" value="ECO:0007669"/>
    <property type="project" value="UniProtKB-UniRule"/>
</dbReference>
<comment type="caution">
    <text evidence="9">The sequence shown here is derived from an EMBL/GenBank/DDBJ whole genome shotgun (WGS) entry which is preliminary data.</text>
</comment>
<dbReference type="HAMAP" id="MF_01394">
    <property type="entry name" value="NDH1_NuoA"/>
    <property type="match status" value="1"/>
</dbReference>
<evidence type="ECO:0000256" key="2">
    <source>
        <dbReference type="ARBA" id="ARBA00008472"/>
    </source>
</evidence>
<evidence type="ECO:0000256" key="5">
    <source>
        <dbReference type="ARBA" id="ARBA00022989"/>
    </source>
</evidence>
<dbReference type="GO" id="GO:0008137">
    <property type="term" value="F:NADH dehydrogenase (ubiquinone) activity"/>
    <property type="evidence" value="ECO:0007669"/>
    <property type="project" value="InterPro"/>
</dbReference>
<reference evidence="9" key="1">
    <citation type="journal article" date="2020" name="mSystems">
        <title>Genome- and Community-Level Interaction Insights into Carbon Utilization and Element Cycling Functions of Hydrothermarchaeota in Hydrothermal Sediment.</title>
        <authorList>
            <person name="Zhou Z."/>
            <person name="Liu Y."/>
            <person name="Xu W."/>
            <person name="Pan J."/>
            <person name="Luo Z.H."/>
            <person name="Li M."/>
        </authorList>
    </citation>
    <scope>NUCLEOTIDE SEQUENCE [LARGE SCALE GENOMIC DNA]</scope>
    <source>
        <strain evidence="9">SpSt-788</strain>
    </source>
</reference>
<evidence type="ECO:0000256" key="6">
    <source>
        <dbReference type="ARBA" id="ARBA00023136"/>
    </source>
</evidence>
<keyword evidence="6 7" id="KW-0472">Membrane</keyword>
<protein>
    <recommendedName>
        <fullName evidence="7">NADH-quinone oxidoreductase subunit A</fullName>
        <ecNumber evidence="7">7.1.1.-</ecNumber>
    </recommendedName>
    <alternativeName>
        <fullName evidence="7">NADH dehydrogenase I subunit A</fullName>
    </alternativeName>
    <alternativeName>
        <fullName evidence="7">NDH-1 subunit A</fullName>
    </alternativeName>
    <alternativeName>
        <fullName evidence="7">NUO1</fullName>
    </alternativeName>
</protein>
<keyword evidence="3 7" id="KW-0813">Transport</keyword>
<accession>A0A7C4AKD1</accession>
<dbReference type="GO" id="GO:0005886">
    <property type="term" value="C:plasma membrane"/>
    <property type="evidence" value="ECO:0007669"/>
    <property type="project" value="UniProtKB-SubCell"/>
</dbReference>
<dbReference type="EC" id="7.1.1.-" evidence="7"/>
<dbReference type="AlphaFoldDB" id="A0A7C4AKD1"/>
<dbReference type="InterPro" id="IPR000440">
    <property type="entry name" value="NADH_UbQ/plastoQ_OxRdtase_su3"/>
</dbReference>
<gene>
    <name evidence="7" type="primary">nuoA</name>
    <name evidence="9" type="ORF">ENV75_06635</name>
</gene>
<evidence type="ECO:0000256" key="8">
    <source>
        <dbReference type="RuleBase" id="RU003639"/>
    </source>
</evidence>
<sequence length="125" mass="14448">MNAEVYLPSEYLPVLIVILISFFIGVVLIYIGAILGRPKNPYLLKLTPYECGIPAVGDTRERFNVKFYIVAIIFVIFDVETVFLYPWALVYKHIGLYALVEMILFIVILFLGYIYALGKEAFKWR</sequence>
<dbReference type="GO" id="GO:0048038">
    <property type="term" value="F:quinone binding"/>
    <property type="evidence" value="ECO:0007669"/>
    <property type="project" value="UniProtKB-KW"/>
</dbReference>
<keyword evidence="7" id="KW-0830">Ubiquinone</keyword>
<keyword evidence="7 8" id="KW-0874">Quinone</keyword>
<dbReference type="InterPro" id="IPR038430">
    <property type="entry name" value="NDAH_ubi_oxred_su3_sf"/>
</dbReference>
<evidence type="ECO:0000256" key="4">
    <source>
        <dbReference type="ARBA" id="ARBA00022692"/>
    </source>
</evidence>
<comment type="subunit">
    <text evidence="7">NDH-1 is composed of 14 different subunits. Subunits NuoA, H, J, K, L, M, N constitute the membrane sector of the complex.</text>
</comment>
<feature type="transmembrane region" description="Helical" evidence="7">
    <location>
        <begin position="12"/>
        <end position="35"/>
    </location>
</feature>
<organism evidence="9">
    <name type="scientific">Thermodesulfovibrio aggregans</name>
    <dbReference type="NCBI Taxonomy" id="86166"/>
    <lineage>
        <taxon>Bacteria</taxon>
        <taxon>Pseudomonadati</taxon>
        <taxon>Nitrospirota</taxon>
        <taxon>Thermodesulfovibrionia</taxon>
        <taxon>Thermodesulfovibrionales</taxon>
        <taxon>Thermodesulfovibrionaceae</taxon>
        <taxon>Thermodesulfovibrio</taxon>
    </lineage>
</organism>
<comment type="function">
    <text evidence="7">NDH-1 shuttles electrons from NADH, via FMN and iron-sulfur (Fe-S) centers, to quinones in the respiratory chain. The immediate electron acceptor for the enzyme in this species is believed to be ubiquinone. Couples the redox reaction to proton translocation (for every two electrons transferred, four hydrogen ions are translocated across the cytoplasmic membrane), and thus conserves the redox energy in a proton gradient.</text>
</comment>
<dbReference type="Pfam" id="PF00507">
    <property type="entry name" value="Oxidored_q4"/>
    <property type="match status" value="1"/>
</dbReference>
<dbReference type="EMBL" id="DTHO01000070">
    <property type="protein sequence ID" value="HGH00103.1"/>
    <property type="molecule type" value="Genomic_DNA"/>
</dbReference>
<feature type="transmembrane region" description="Helical" evidence="7">
    <location>
        <begin position="67"/>
        <end position="88"/>
    </location>
</feature>
<comment type="catalytic activity">
    <reaction evidence="7 8">
        <text>a quinone + NADH + 5 H(+)(in) = a quinol + NAD(+) + 4 H(+)(out)</text>
        <dbReference type="Rhea" id="RHEA:57888"/>
        <dbReference type="ChEBI" id="CHEBI:15378"/>
        <dbReference type="ChEBI" id="CHEBI:24646"/>
        <dbReference type="ChEBI" id="CHEBI:57540"/>
        <dbReference type="ChEBI" id="CHEBI:57945"/>
        <dbReference type="ChEBI" id="CHEBI:132124"/>
    </reaction>
</comment>
<dbReference type="GO" id="GO:0030964">
    <property type="term" value="C:NADH dehydrogenase complex"/>
    <property type="evidence" value="ECO:0007669"/>
    <property type="project" value="TreeGrafter"/>
</dbReference>
<evidence type="ECO:0000313" key="9">
    <source>
        <dbReference type="EMBL" id="HGH00103.1"/>
    </source>
</evidence>
<keyword evidence="7 8" id="KW-0520">NAD</keyword>
<keyword evidence="4 7" id="KW-0812">Transmembrane</keyword>
<dbReference type="PANTHER" id="PTHR11058:SF9">
    <property type="entry name" value="NADH-UBIQUINONE OXIDOREDUCTASE CHAIN 3"/>
    <property type="match status" value="1"/>
</dbReference>
<name>A0A7C4AKD1_9BACT</name>
<evidence type="ECO:0000256" key="1">
    <source>
        <dbReference type="ARBA" id="ARBA00004141"/>
    </source>
</evidence>
<comment type="subcellular location">
    <subcellularLocation>
        <location evidence="7 8">Cell membrane</location>
        <topology evidence="7 8">Multi-pass membrane protein</topology>
    </subcellularLocation>
    <subcellularLocation>
        <location evidence="1">Membrane</location>
        <topology evidence="1">Multi-pass membrane protein</topology>
    </subcellularLocation>
</comment>
<keyword evidence="7" id="KW-1003">Cell membrane</keyword>
<evidence type="ECO:0000256" key="7">
    <source>
        <dbReference type="HAMAP-Rule" id="MF_01394"/>
    </source>
</evidence>
<dbReference type="InterPro" id="IPR023043">
    <property type="entry name" value="NAD(P)H_OxRDtase_bac/plastid"/>
</dbReference>
<proteinExistence type="inferred from homology"/>
<comment type="similarity">
    <text evidence="2 7 8">Belongs to the complex I subunit 3 family.</text>
</comment>
<evidence type="ECO:0000256" key="3">
    <source>
        <dbReference type="ARBA" id="ARBA00022448"/>
    </source>
</evidence>